<organism evidence="15 16">
    <name type="scientific">Anatilimnocola aggregata</name>
    <dbReference type="NCBI Taxonomy" id="2528021"/>
    <lineage>
        <taxon>Bacteria</taxon>
        <taxon>Pseudomonadati</taxon>
        <taxon>Planctomycetota</taxon>
        <taxon>Planctomycetia</taxon>
        <taxon>Pirellulales</taxon>
        <taxon>Pirellulaceae</taxon>
        <taxon>Anatilimnocola</taxon>
    </lineage>
</organism>
<name>A0A517Y9U5_9BACT</name>
<dbReference type="InterPro" id="IPR014001">
    <property type="entry name" value="Helicase_ATP-bd"/>
</dbReference>
<dbReference type="GO" id="GO:0016787">
    <property type="term" value="F:hydrolase activity"/>
    <property type="evidence" value="ECO:0007669"/>
    <property type="project" value="UniProtKB-KW"/>
</dbReference>
<keyword evidence="3" id="KW-0547">Nucleotide-binding</keyword>
<reference evidence="15 16" key="1">
    <citation type="submission" date="2019-02" db="EMBL/GenBank/DDBJ databases">
        <title>Deep-cultivation of Planctomycetes and their phenomic and genomic characterization uncovers novel biology.</title>
        <authorList>
            <person name="Wiegand S."/>
            <person name="Jogler M."/>
            <person name="Boedeker C."/>
            <person name="Pinto D."/>
            <person name="Vollmers J."/>
            <person name="Rivas-Marin E."/>
            <person name="Kohn T."/>
            <person name="Peeters S.H."/>
            <person name="Heuer A."/>
            <person name="Rast P."/>
            <person name="Oberbeckmann S."/>
            <person name="Bunk B."/>
            <person name="Jeske O."/>
            <person name="Meyerdierks A."/>
            <person name="Storesund J.E."/>
            <person name="Kallscheuer N."/>
            <person name="Luecker S."/>
            <person name="Lage O.M."/>
            <person name="Pohl T."/>
            <person name="Merkel B.J."/>
            <person name="Hornburger P."/>
            <person name="Mueller R.-W."/>
            <person name="Bruemmer F."/>
            <person name="Labrenz M."/>
            <person name="Spormann A.M."/>
            <person name="Op den Camp H."/>
            <person name="Overmann J."/>
            <person name="Amann R."/>
            <person name="Jetten M.S.M."/>
            <person name="Mascher T."/>
            <person name="Medema M.H."/>
            <person name="Devos D.P."/>
            <person name="Kaster A.-K."/>
            <person name="Ovreas L."/>
            <person name="Rohde M."/>
            <person name="Galperin M.Y."/>
            <person name="Jogler C."/>
        </authorList>
    </citation>
    <scope>NUCLEOTIDE SEQUENCE [LARGE SCALE GENOMIC DNA]</scope>
    <source>
        <strain evidence="15 16">ETA_A8</strain>
    </source>
</reference>
<dbReference type="GO" id="GO:0009378">
    <property type="term" value="F:four-way junction helicase activity"/>
    <property type="evidence" value="ECO:0007669"/>
    <property type="project" value="TreeGrafter"/>
</dbReference>
<evidence type="ECO:0000256" key="8">
    <source>
        <dbReference type="ARBA" id="ARBA00023235"/>
    </source>
</evidence>
<evidence type="ECO:0000256" key="12">
    <source>
        <dbReference type="ARBA" id="ARBA00044550"/>
    </source>
</evidence>
<gene>
    <name evidence="15" type="primary">recQ_1</name>
    <name evidence="15" type="ORF">ETAA8_20890</name>
</gene>
<dbReference type="InterPro" id="IPR027417">
    <property type="entry name" value="P-loop_NTPase"/>
</dbReference>
<evidence type="ECO:0000256" key="11">
    <source>
        <dbReference type="ARBA" id="ARBA00044535"/>
    </source>
</evidence>
<evidence type="ECO:0000259" key="14">
    <source>
        <dbReference type="PROSITE" id="PS51194"/>
    </source>
</evidence>
<keyword evidence="2" id="KW-0479">Metal-binding</keyword>
<dbReference type="GO" id="GO:0005524">
    <property type="term" value="F:ATP binding"/>
    <property type="evidence" value="ECO:0007669"/>
    <property type="project" value="UniProtKB-KW"/>
</dbReference>
<evidence type="ECO:0000256" key="2">
    <source>
        <dbReference type="ARBA" id="ARBA00022723"/>
    </source>
</evidence>
<evidence type="ECO:0000256" key="4">
    <source>
        <dbReference type="ARBA" id="ARBA00022801"/>
    </source>
</evidence>
<dbReference type="InterPro" id="IPR036388">
    <property type="entry name" value="WH-like_DNA-bd_sf"/>
</dbReference>
<keyword evidence="5 15" id="KW-0347">Helicase</keyword>
<dbReference type="PROSITE" id="PS51194">
    <property type="entry name" value="HELICASE_CTER"/>
    <property type="match status" value="1"/>
</dbReference>
<dbReference type="Proteomes" id="UP000315017">
    <property type="component" value="Chromosome"/>
</dbReference>
<evidence type="ECO:0000256" key="1">
    <source>
        <dbReference type="ARBA" id="ARBA00005446"/>
    </source>
</evidence>
<dbReference type="GO" id="GO:0043590">
    <property type="term" value="C:bacterial nucleoid"/>
    <property type="evidence" value="ECO:0007669"/>
    <property type="project" value="TreeGrafter"/>
</dbReference>
<evidence type="ECO:0000256" key="7">
    <source>
        <dbReference type="ARBA" id="ARBA00023125"/>
    </source>
</evidence>
<dbReference type="GO" id="GO:0030894">
    <property type="term" value="C:replisome"/>
    <property type="evidence" value="ECO:0007669"/>
    <property type="project" value="TreeGrafter"/>
</dbReference>
<dbReference type="SMART" id="SM00490">
    <property type="entry name" value="HELICc"/>
    <property type="match status" value="1"/>
</dbReference>
<sequence>MSPQEILSARFGIAAFKPGQHAVIEQLLAGNSAAAVFPTGGGKSLCYQLPALLLPGLTLVVSPLIALMKDQIDALDRRGIAAARIDSTLAAGETAAVMQRIRSGEIKLLYVAPERFNNERFREAIERMHVSLFAVDEAHCISEWGHNFRPDYLKLVRFANRCRAERLLALTATATPEVLRDICREFKIEPQAAIRTGFFRPNLALQASTVSSPNRDALLIEKLHARPPGASIVYVTLQKTAEQVAERLAAAGFAAKAYHAGLETEERTAVQNWFRDSHQPIVVATIAFGMGIDKADIRYVYHYNLPKSLENYSQEIGRSGRDGLPATCELLVCAADLQVLENFALGDTPSAEAVQSLVKYIFRQPEQFDVSLYDLSSKHDIKQLVVRTLLVYLELGEWIEEGTAFYDTYSFQPHCTSAEILQQFEGERREFLASVLRQAQKAKTWFKLDLTRASEVTGAPRDRIVRALDYLAEQKLLTLKAEGVRNRFTLLRKPDDVVALAAELHAKLVARETRELDRLQQVLSLVSQPSCITAQLCEHFGETLNQPCGTCTFCVTGQPLHLETPAEQAIPDKLWQQALQLRQQYEILRSPRDFTRFLCGLTSPGLTKARASREALFGSLTHIPYRQIYQRALQ</sequence>
<dbReference type="Pfam" id="PF00270">
    <property type="entry name" value="DEAD"/>
    <property type="match status" value="1"/>
</dbReference>
<comment type="catalytic activity">
    <reaction evidence="9">
        <text>Couples ATP hydrolysis with the unwinding of duplex DNA by translocating in the 3'-5' direction.</text>
        <dbReference type="EC" id="5.6.2.4"/>
    </reaction>
</comment>
<feature type="domain" description="Helicase C-terminal" evidence="14">
    <location>
        <begin position="219"/>
        <end position="376"/>
    </location>
</feature>
<dbReference type="GO" id="GO:0046872">
    <property type="term" value="F:metal ion binding"/>
    <property type="evidence" value="ECO:0007669"/>
    <property type="project" value="UniProtKB-KW"/>
</dbReference>
<dbReference type="InterPro" id="IPR004589">
    <property type="entry name" value="DNA_helicase_ATP-dep_RecQ"/>
</dbReference>
<keyword evidence="4 15" id="KW-0378">Hydrolase</keyword>
<evidence type="ECO:0000259" key="13">
    <source>
        <dbReference type="PROSITE" id="PS51192"/>
    </source>
</evidence>
<evidence type="ECO:0000256" key="9">
    <source>
        <dbReference type="ARBA" id="ARBA00034617"/>
    </source>
</evidence>
<dbReference type="SMART" id="SM00487">
    <property type="entry name" value="DEXDc"/>
    <property type="match status" value="1"/>
</dbReference>
<evidence type="ECO:0000256" key="6">
    <source>
        <dbReference type="ARBA" id="ARBA00022840"/>
    </source>
</evidence>
<dbReference type="GO" id="GO:0006310">
    <property type="term" value="P:DNA recombination"/>
    <property type="evidence" value="ECO:0007669"/>
    <property type="project" value="InterPro"/>
</dbReference>
<keyword evidence="6" id="KW-0067">ATP-binding</keyword>
<evidence type="ECO:0000256" key="3">
    <source>
        <dbReference type="ARBA" id="ARBA00022741"/>
    </source>
</evidence>
<protein>
    <recommendedName>
        <fullName evidence="11">ATP-dependent DNA helicase RecQ</fullName>
        <ecNumber evidence="10">5.6.2.4</ecNumber>
    </recommendedName>
    <alternativeName>
        <fullName evidence="12">DNA 3'-5' helicase RecQ</fullName>
    </alternativeName>
</protein>
<comment type="similarity">
    <text evidence="1">Belongs to the helicase family. RecQ subfamily.</text>
</comment>
<dbReference type="OrthoDB" id="9763310at2"/>
<dbReference type="GO" id="GO:0043138">
    <property type="term" value="F:3'-5' DNA helicase activity"/>
    <property type="evidence" value="ECO:0007669"/>
    <property type="project" value="UniProtKB-EC"/>
</dbReference>
<dbReference type="InterPro" id="IPR032284">
    <property type="entry name" value="RecQ_Zn-bd"/>
</dbReference>
<keyword evidence="16" id="KW-1185">Reference proteome</keyword>
<dbReference type="KEGG" id="aagg:ETAA8_20890"/>
<dbReference type="PANTHER" id="PTHR13710">
    <property type="entry name" value="DNA HELICASE RECQ FAMILY MEMBER"/>
    <property type="match status" value="1"/>
</dbReference>
<proteinExistence type="inferred from homology"/>
<dbReference type="CDD" id="cd18018">
    <property type="entry name" value="DEXHc_RecQ4-like"/>
    <property type="match status" value="1"/>
</dbReference>
<evidence type="ECO:0000313" key="15">
    <source>
        <dbReference type="EMBL" id="QDU27005.1"/>
    </source>
</evidence>
<dbReference type="EC" id="5.6.2.4" evidence="10"/>
<dbReference type="GO" id="GO:0005737">
    <property type="term" value="C:cytoplasm"/>
    <property type="evidence" value="ECO:0007669"/>
    <property type="project" value="TreeGrafter"/>
</dbReference>
<feature type="domain" description="Helicase ATP-binding" evidence="13">
    <location>
        <begin position="24"/>
        <end position="192"/>
    </location>
</feature>
<dbReference type="EMBL" id="CP036274">
    <property type="protein sequence ID" value="QDU27005.1"/>
    <property type="molecule type" value="Genomic_DNA"/>
</dbReference>
<dbReference type="Pfam" id="PF16124">
    <property type="entry name" value="RecQ_Zn_bind"/>
    <property type="match status" value="1"/>
</dbReference>
<dbReference type="PANTHER" id="PTHR13710:SF105">
    <property type="entry name" value="ATP-DEPENDENT DNA HELICASE Q1"/>
    <property type="match status" value="1"/>
</dbReference>
<dbReference type="Pfam" id="PF00271">
    <property type="entry name" value="Helicase_C"/>
    <property type="match status" value="1"/>
</dbReference>
<evidence type="ECO:0000313" key="16">
    <source>
        <dbReference type="Proteomes" id="UP000315017"/>
    </source>
</evidence>
<accession>A0A517Y9U5</accession>
<dbReference type="NCBIfam" id="TIGR00614">
    <property type="entry name" value="recQ_fam"/>
    <property type="match status" value="1"/>
</dbReference>
<evidence type="ECO:0000256" key="10">
    <source>
        <dbReference type="ARBA" id="ARBA00034808"/>
    </source>
</evidence>
<dbReference type="FunFam" id="3.40.50.300:FF:001389">
    <property type="entry name" value="ATP-dependent DNA helicase RecQ"/>
    <property type="match status" value="1"/>
</dbReference>
<dbReference type="GO" id="GO:0006281">
    <property type="term" value="P:DNA repair"/>
    <property type="evidence" value="ECO:0007669"/>
    <property type="project" value="TreeGrafter"/>
</dbReference>
<dbReference type="Gene3D" id="3.40.50.300">
    <property type="entry name" value="P-loop containing nucleotide triphosphate hydrolases"/>
    <property type="match status" value="2"/>
</dbReference>
<dbReference type="Gene3D" id="1.10.10.10">
    <property type="entry name" value="Winged helix-like DNA-binding domain superfamily/Winged helix DNA-binding domain"/>
    <property type="match status" value="1"/>
</dbReference>
<dbReference type="GO" id="GO:0003677">
    <property type="term" value="F:DNA binding"/>
    <property type="evidence" value="ECO:0007669"/>
    <property type="project" value="UniProtKB-KW"/>
</dbReference>
<evidence type="ECO:0000256" key="5">
    <source>
        <dbReference type="ARBA" id="ARBA00022806"/>
    </source>
</evidence>
<dbReference type="PROSITE" id="PS51192">
    <property type="entry name" value="HELICASE_ATP_BIND_1"/>
    <property type="match status" value="1"/>
</dbReference>
<dbReference type="SUPFAM" id="SSF52540">
    <property type="entry name" value="P-loop containing nucleoside triphosphate hydrolases"/>
    <property type="match status" value="1"/>
</dbReference>
<keyword evidence="7" id="KW-0238">DNA-binding</keyword>
<dbReference type="InterPro" id="IPR001650">
    <property type="entry name" value="Helicase_C-like"/>
</dbReference>
<keyword evidence="8" id="KW-0413">Isomerase</keyword>
<dbReference type="InterPro" id="IPR011545">
    <property type="entry name" value="DEAD/DEAH_box_helicase_dom"/>
</dbReference>
<dbReference type="RefSeq" id="WP_145087884.1">
    <property type="nucleotide sequence ID" value="NZ_CP036274.1"/>
</dbReference>
<dbReference type="AlphaFoldDB" id="A0A517Y9U5"/>